<dbReference type="GO" id="GO:0016491">
    <property type="term" value="F:oxidoreductase activity"/>
    <property type="evidence" value="ECO:0007669"/>
    <property type="project" value="InterPro"/>
</dbReference>
<sequence length="690" mass="77834">MEIKQSVCNYCSTGCNLSFTVEDNKIVKILGQKDYPVNNGTACIKGLNLDKQCTVYGKQRLPLLRGEDGKMHEISWKEAFEVFVKKMGEIQTKHGKESAAFISTGQMPMEEMALLGLVGRGFMGMHGDGNTRLCMATSAVAYKQSFGFDAPPYTLHDIDLTDTLILIGANPAIAHPVTWGRIRRNKDAKLIVIDPRKSETAAFADEWYGINPKTDLTLLYTLANVLIEKGYINEEYIEKYTEGFDGFKEHVKKYSLEDCEAKTGITKERVLELAETINNGERVSFWWTMGVNQGYEAVRTAQAIINIAVMTGNIGREGTGPNSITGQSDAMGSRLYSNTTCLYAGRDYANEEDRKLVREVMGIEDSDIPKKPTLAYPEIIEGAIKGDIKALWIVSTNPVDSWVDNKTFMEARKNLDFLVVQDLYADTDTAKICDLFLPAIPGIKKTGAYINTERRVSRMIPLVEKEENELTDFEILKGIGKALGREKALEKWNTTKDAFELLKKCSEGMPCDITGIDYDKLVGSKGIQWPFRKGEELKSDTRRLFEDNKFYTPNGKMKFMYEDVRENSDLPSKEYPYIFNTGRGTVGQWHTQTRTREIPIVNKTTPKDPYIELSKELADELNIANGDKIIVKSSNGESVEVDAKINEGLPYNQLYGPMHYIETNRLTKGKFDTYSREPSYKYVTVNVFKK</sequence>
<dbReference type="SUPFAM" id="SSF50692">
    <property type="entry name" value="ADC-like"/>
    <property type="match status" value="1"/>
</dbReference>
<evidence type="ECO:0000256" key="4">
    <source>
        <dbReference type="ARBA" id="ARBA00023014"/>
    </source>
</evidence>
<accession>A0A0A7FWY4</accession>
<dbReference type="Proteomes" id="UP000030635">
    <property type="component" value="Chromosome"/>
</dbReference>
<evidence type="ECO:0000256" key="1">
    <source>
        <dbReference type="ARBA" id="ARBA00022485"/>
    </source>
</evidence>
<dbReference type="STRING" id="1561.NPD11_1200"/>
<dbReference type="PANTHER" id="PTHR43105">
    <property type="entry name" value="RESPIRATORY NITRATE REDUCTASE"/>
    <property type="match status" value="1"/>
</dbReference>
<dbReference type="AlphaFoldDB" id="A0A0A7FWY4"/>
<dbReference type="KEGG" id="cbv:U729_1819"/>
<dbReference type="HOGENOM" id="CLU_000422_13_4_9"/>
<keyword evidence="3" id="KW-0408">Iron</keyword>
<dbReference type="PANTHER" id="PTHR43105:SF10">
    <property type="entry name" value="NADH-QUINONE OXIDOREDUCTASE SUBUNIT G"/>
    <property type="match status" value="1"/>
</dbReference>
<keyword evidence="7" id="KW-1185">Reference proteome</keyword>
<dbReference type="Gene3D" id="3.40.228.10">
    <property type="entry name" value="Dimethylsulfoxide Reductase, domain 2"/>
    <property type="match status" value="1"/>
</dbReference>
<gene>
    <name evidence="6" type="ORF">U729_1819</name>
</gene>
<evidence type="ECO:0000313" key="7">
    <source>
        <dbReference type="Proteomes" id="UP000030635"/>
    </source>
</evidence>
<evidence type="ECO:0000259" key="5">
    <source>
        <dbReference type="PROSITE" id="PS51669"/>
    </source>
</evidence>
<protein>
    <submittedName>
        <fullName evidence="6">Molybdopterin oxidoreductase family protein</fullName>
    </submittedName>
</protein>
<evidence type="ECO:0000256" key="2">
    <source>
        <dbReference type="ARBA" id="ARBA00022723"/>
    </source>
</evidence>
<dbReference type="EMBL" id="CP006905">
    <property type="protein sequence ID" value="AIY84154.1"/>
    <property type="molecule type" value="Genomic_DNA"/>
</dbReference>
<dbReference type="Gene3D" id="2.20.25.90">
    <property type="entry name" value="ADC-like domains"/>
    <property type="match status" value="1"/>
</dbReference>
<keyword evidence="4" id="KW-0411">Iron-sulfur</keyword>
<proteinExistence type="predicted"/>
<dbReference type="Pfam" id="PF00384">
    <property type="entry name" value="Molybdopterin"/>
    <property type="match status" value="1"/>
</dbReference>
<keyword evidence="1" id="KW-0004">4Fe-4S</keyword>
<keyword evidence="2" id="KW-0479">Metal-binding</keyword>
<dbReference type="GO" id="GO:0046872">
    <property type="term" value="F:metal ion binding"/>
    <property type="evidence" value="ECO:0007669"/>
    <property type="project" value="UniProtKB-KW"/>
</dbReference>
<name>A0A0A7FWY4_9CLOT</name>
<dbReference type="Gene3D" id="3.40.50.740">
    <property type="match status" value="1"/>
</dbReference>
<reference evidence="6 7" key="1">
    <citation type="journal article" date="2015" name="Infect. Genet. Evol.">
        <title>Genomic sequences of six botulinum neurotoxin-producing strains representing three clostridial species illustrate the mobility and diversity of botulinum neurotoxin genes.</title>
        <authorList>
            <person name="Smith T.J."/>
            <person name="Hill K.K."/>
            <person name="Xie G."/>
            <person name="Foley B.T."/>
            <person name="Williamson C.H."/>
            <person name="Foster J.T."/>
            <person name="Johnson S.L."/>
            <person name="Chertkov O."/>
            <person name="Teshima H."/>
            <person name="Gibbons H.S."/>
            <person name="Johnsky L.A."/>
            <person name="Karavis M.A."/>
            <person name="Smith L.A."/>
        </authorList>
    </citation>
    <scope>NUCLEOTIDE SEQUENCE [LARGE SCALE GENOMIC DNA]</scope>
    <source>
        <strain evidence="6">Sullivan</strain>
    </source>
</reference>
<evidence type="ECO:0000313" key="6">
    <source>
        <dbReference type="EMBL" id="AIY84154.1"/>
    </source>
</evidence>
<dbReference type="GO" id="GO:0051539">
    <property type="term" value="F:4 iron, 4 sulfur cluster binding"/>
    <property type="evidence" value="ECO:0007669"/>
    <property type="project" value="UniProtKB-KW"/>
</dbReference>
<dbReference type="PROSITE" id="PS51669">
    <property type="entry name" value="4FE4S_MOW_BIS_MGD"/>
    <property type="match status" value="1"/>
</dbReference>
<organism evidence="6 7">
    <name type="scientific">Clostridium baratii str. Sullivan</name>
    <dbReference type="NCBI Taxonomy" id="1415775"/>
    <lineage>
        <taxon>Bacteria</taxon>
        <taxon>Bacillati</taxon>
        <taxon>Bacillota</taxon>
        <taxon>Clostridia</taxon>
        <taxon>Eubacteriales</taxon>
        <taxon>Clostridiaceae</taxon>
        <taxon>Clostridium</taxon>
    </lineage>
</organism>
<dbReference type="InterPro" id="IPR050123">
    <property type="entry name" value="Prok_molybdopt-oxidoreductase"/>
</dbReference>
<dbReference type="Pfam" id="PF04879">
    <property type="entry name" value="Molybdop_Fe4S4"/>
    <property type="match status" value="1"/>
</dbReference>
<dbReference type="PIRSF" id="PIRSF000144">
    <property type="entry name" value="CbbBc"/>
    <property type="match status" value="1"/>
</dbReference>
<dbReference type="GO" id="GO:0016020">
    <property type="term" value="C:membrane"/>
    <property type="evidence" value="ECO:0007669"/>
    <property type="project" value="TreeGrafter"/>
</dbReference>
<dbReference type="RefSeq" id="WP_039313938.1">
    <property type="nucleotide sequence ID" value="NZ_CP006905.1"/>
</dbReference>
<dbReference type="OrthoDB" id="9803192at2"/>
<dbReference type="InterPro" id="IPR006657">
    <property type="entry name" value="MoPterin_dinucl-bd_dom"/>
</dbReference>
<dbReference type="Gene3D" id="2.40.40.20">
    <property type="match status" value="1"/>
</dbReference>
<dbReference type="SMART" id="SM00926">
    <property type="entry name" value="Molybdop_Fe4S4"/>
    <property type="match status" value="1"/>
</dbReference>
<dbReference type="InterPro" id="IPR006656">
    <property type="entry name" value="Mopterin_OxRdtase"/>
</dbReference>
<dbReference type="GO" id="GO:0043546">
    <property type="term" value="F:molybdopterin cofactor binding"/>
    <property type="evidence" value="ECO:0007669"/>
    <property type="project" value="InterPro"/>
</dbReference>
<dbReference type="CDD" id="cd00508">
    <property type="entry name" value="MopB_CT_Fdh-Nap-like"/>
    <property type="match status" value="1"/>
</dbReference>
<dbReference type="InterPro" id="IPR009010">
    <property type="entry name" value="Asp_de-COase-like_dom_sf"/>
</dbReference>
<dbReference type="InterPro" id="IPR006963">
    <property type="entry name" value="Mopterin_OxRdtase_4Fe-4S_dom"/>
</dbReference>
<dbReference type="eggNOG" id="COG0243">
    <property type="taxonomic scope" value="Bacteria"/>
</dbReference>
<feature type="domain" description="4Fe-4S Mo/W bis-MGD-type" evidence="5">
    <location>
        <begin position="1"/>
        <end position="57"/>
    </location>
</feature>
<dbReference type="SUPFAM" id="SSF53706">
    <property type="entry name" value="Formate dehydrogenase/DMSO reductase, domains 1-3"/>
    <property type="match status" value="1"/>
</dbReference>
<dbReference type="Pfam" id="PF01568">
    <property type="entry name" value="Molydop_binding"/>
    <property type="match status" value="1"/>
</dbReference>
<evidence type="ECO:0000256" key="3">
    <source>
        <dbReference type="ARBA" id="ARBA00023004"/>
    </source>
</evidence>